<dbReference type="Proteomes" id="UP001148838">
    <property type="component" value="Unassembled WGS sequence"/>
</dbReference>
<organism evidence="1 2">
    <name type="scientific">Periplaneta americana</name>
    <name type="common">American cockroach</name>
    <name type="synonym">Blatta americana</name>
    <dbReference type="NCBI Taxonomy" id="6978"/>
    <lineage>
        <taxon>Eukaryota</taxon>
        <taxon>Metazoa</taxon>
        <taxon>Ecdysozoa</taxon>
        <taxon>Arthropoda</taxon>
        <taxon>Hexapoda</taxon>
        <taxon>Insecta</taxon>
        <taxon>Pterygota</taxon>
        <taxon>Neoptera</taxon>
        <taxon>Polyneoptera</taxon>
        <taxon>Dictyoptera</taxon>
        <taxon>Blattodea</taxon>
        <taxon>Blattoidea</taxon>
        <taxon>Blattidae</taxon>
        <taxon>Blattinae</taxon>
        <taxon>Periplaneta</taxon>
    </lineage>
</organism>
<name>A0ABQ8SRX7_PERAM</name>
<gene>
    <name evidence="1" type="ORF">ANN_19034</name>
</gene>
<evidence type="ECO:0000313" key="2">
    <source>
        <dbReference type="Proteomes" id="UP001148838"/>
    </source>
</evidence>
<proteinExistence type="predicted"/>
<comment type="caution">
    <text evidence="1">The sequence shown here is derived from an EMBL/GenBank/DDBJ whole genome shotgun (WGS) entry which is preliminary data.</text>
</comment>
<protein>
    <submittedName>
        <fullName evidence="1">Uncharacterized protein</fullName>
    </submittedName>
</protein>
<keyword evidence="2" id="KW-1185">Reference proteome</keyword>
<sequence>MVGLCEDGNEPSGSLKAIWKLVGGIRQRIKWKKEIDKLCEVNSEMMKTVELNGLDHKVFRQSVLTVSQTHVTVQLRWLKGKRIHTFALEQNTFASYPARKSRSWIGSQVRVVIARTHAKQN</sequence>
<accession>A0ABQ8SRX7</accession>
<dbReference type="EMBL" id="JAJSOF020000023">
    <property type="protein sequence ID" value="KAJ4436402.1"/>
    <property type="molecule type" value="Genomic_DNA"/>
</dbReference>
<evidence type="ECO:0000313" key="1">
    <source>
        <dbReference type="EMBL" id="KAJ4436402.1"/>
    </source>
</evidence>
<reference evidence="1 2" key="1">
    <citation type="journal article" date="2022" name="Allergy">
        <title>Genome assembly and annotation of Periplaneta americana reveal a comprehensive cockroach allergen profile.</title>
        <authorList>
            <person name="Wang L."/>
            <person name="Xiong Q."/>
            <person name="Saelim N."/>
            <person name="Wang L."/>
            <person name="Nong W."/>
            <person name="Wan A.T."/>
            <person name="Shi M."/>
            <person name="Liu X."/>
            <person name="Cao Q."/>
            <person name="Hui J.H.L."/>
            <person name="Sookrung N."/>
            <person name="Leung T.F."/>
            <person name="Tungtrongchitr A."/>
            <person name="Tsui S.K.W."/>
        </authorList>
    </citation>
    <scope>NUCLEOTIDE SEQUENCE [LARGE SCALE GENOMIC DNA]</scope>
    <source>
        <strain evidence="1">PWHHKU_190912</strain>
    </source>
</reference>